<dbReference type="SUPFAM" id="SSF46785">
    <property type="entry name" value="Winged helix' DNA-binding domain"/>
    <property type="match status" value="1"/>
</dbReference>
<dbReference type="InterPro" id="IPR000835">
    <property type="entry name" value="HTH_MarR-typ"/>
</dbReference>
<gene>
    <name evidence="3" type="ORF">SAMN05216431_11828</name>
</gene>
<dbReference type="Gene3D" id="1.10.10.10">
    <property type="entry name" value="Winged helix-like DNA-binding domain superfamily/Winged helix DNA-binding domain"/>
    <property type="match status" value="1"/>
</dbReference>
<dbReference type="InterPro" id="IPR039422">
    <property type="entry name" value="MarR/SlyA-like"/>
</dbReference>
<evidence type="ECO:0000313" key="4">
    <source>
        <dbReference type="Proteomes" id="UP000182089"/>
    </source>
</evidence>
<evidence type="ECO:0000313" key="3">
    <source>
        <dbReference type="EMBL" id="SEM99081.1"/>
    </source>
</evidence>
<evidence type="ECO:0000256" key="1">
    <source>
        <dbReference type="ARBA" id="ARBA00023125"/>
    </source>
</evidence>
<evidence type="ECO:0000259" key="2">
    <source>
        <dbReference type="PROSITE" id="PS50995"/>
    </source>
</evidence>
<dbReference type="InterPro" id="IPR036388">
    <property type="entry name" value="WH-like_DNA-bd_sf"/>
</dbReference>
<dbReference type="EMBL" id="FOCC01000018">
    <property type="protein sequence ID" value="SEM99081.1"/>
    <property type="molecule type" value="Genomic_DNA"/>
</dbReference>
<accession>A0ABY1AEL5</accession>
<dbReference type="CDD" id="cd00090">
    <property type="entry name" value="HTH_ARSR"/>
    <property type="match status" value="1"/>
</dbReference>
<organism evidence="3 4">
    <name type="scientific">Ligilactobacillus ruminis</name>
    <dbReference type="NCBI Taxonomy" id="1623"/>
    <lineage>
        <taxon>Bacteria</taxon>
        <taxon>Bacillati</taxon>
        <taxon>Bacillota</taxon>
        <taxon>Bacilli</taxon>
        <taxon>Lactobacillales</taxon>
        <taxon>Lactobacillaceae</taxon>
        <taxon>Ligilactobacillus</taxon>
    </lineage>
</organism>
<reference evidence="3 4" key="1">
    <citation type="submission" date="2016-10" db="EMBL/GenBank/DDBJ databases">
        <authorList>
            <person name="Varghese N."/>
            <person name="Submissions S."/>
        </authorList>
    </citation>
    <scope>NUCLEOTIDE SEQUENCE [LARGE SCALE GENOMIC DNA]</scope>
    <source>
        <strain evidence="3 4">WC1T17</strain>
    </source>
</reference>
<dbReference type="PANTHER" id="PTHR33164:SF43">
    <property type="entry name" value="HTH-TYPE TRANSCRIPTIONAL REPRESSOR YETL"/>
    <property type="match status" value="1"/>
</dbReference>
<dbReference type="Proteomes" id="UP000182089">
    <property type="component" value="Unassembled WGS sequence"/>
</dbReference>
<keyword evidence="1" id="KW-0238">DNA-binding</keyword>
<dbReference type="SMART" id="SM00347">
    <property type="entry name" value="HTH_MARR"/>
    <property type="match status" value="1"/>
</dbReference>
<proteinExistence type="predicted"/>
<dbReference type="PANTHER" id="PTHR33164">
    <property type="entry name" value="TRANSCRIPTIONAL REGULATOR, MARR FAMILY"/>
    <property type="match status" value="1"/>
</dbReference>
<dbReference type="InterPro" id="IPR036390">
    <property type="entry name" value="WH_DNA-bd_sf"/>
</dbReference>
<dbReference type="InterPro" id="IPR011991">
    <property type="entry name" value="ArsR-like_HTH"/>
</dbReference>
<sequence length="149" mass="17118">MDNKIIASQKLVRQTETEVVNISQIYEKLLKKSKQPLNRLDVLYELALGEVMTQGQLAQRINRPKQTINNIITKMQQEGLVDLTPLKTDGRKKVISLTKKGRIAAAKDLDFMFQVEDRLVDAMGTVKMQQLIELEREYAKNLQTIAEEF</sequence>
<dbReference type="Pfam" id="PF12802">
    <property type="entry name" value="MarR_2"/>
    <property type="match status" value="1"/>
</dbReference>
<name>A0ABY1AEL5_9LACO</name>
<protein>
    <submittedName>
        <fullName evidence="3">Transcriptional regulator, MarR family</fullName>
    </submittedName>
</protein>
<dbReference type="PROSITE" id="PS50995">
    <property type="entry name" value="HTH_MARR_2"/>
    <property type="match status" value="1"/>
</dbReference>
<feature type="domain" description="HTH marR-type" evidence="2">
    <location>
        <begin position="1"/>
        <end position="140"/>
    </location>
</feature>
<comment type="caution">
    <text evidence="3">The sequence shown here is derived from an EMBL/GenBank/DDBJ whole genome shotgun (WGS) entry which is preliminary data.</text>
</comment>